<keyword evidence="9" id="KW-1185">Reference proteome</keyword>
<evidence type="ECO:0000256" key="1">
    <source>
        <dbReference type="ARBA" id="ARBA00001946"/>
    </source>
</evidence>
<dbReference type="EMBL" id="FOMZ01000015">
    <property type="protein sequence ID" value="SFE50894.1"/>
    <property type="molecule type" value="Genomic_DNA"/>
</dbReference>
<dbReference type="PRINTS" id="PR00502">
    <property type="entry name" value="NUDIXFAMILY"/>
</dbReference>
<dbReference type="PROSITE" id="PS51462">
    <property type="entry name" value="NUDIX"/>
    <property type="match status" value="1"/>
</dbReference>
<dbReference type="SUPFAM" id="SSF55811">
    <property type="entry name" value="Nudix"/>
    <property type="match status" value="1"/>
</dbReference>
<evidence type="ECO:0000256" key="6">
    <source>
        <dbReference type="SAM" id="MobiDB-lite"/>
    </source>
</evidence>
<dbReference type="Gene3D" id="3.90.79.10">
    <property type="entry name" value="Nucleoside Triphosphate Pyrophosphohydrolase"/>
    <property type="match status" value="1"/>
</dbReference>
<dbReference type="AlphaFoldDB" id="A0A1I2B3Z6"/>
<gene>
    <name evidence="8" type="ORF">SAMN04487819_11560</name>
</gene>
<protein>
    <submittedName>
        <fullName evidence="8">8-oxo-dGTP diphosphatase</fullName>
    </submittedName>
</protein>
<evidence type="ECO:0000256" key="2">
    <source>
        <dbReference type="ARBA" id="ARBA00005582"/>
    </source>
</evidence>
<organism evidence="8 9">
    <name type="scientific">Actinopolyspora alba</name>
    <dbReference type="NCBI Taxonomy" id="673379"/>
    <lineage>
        <taxon>Bacteria</taxon>
        <taxon>Bacillati</taxon>
        <taxon>Actinomycetota</taxon>
        <taxon>Actinomycetes</taxon>
        <taxon>Actinopolysporales</taxon>
        <taxon>Actinopolysporaceae</taxon>
        <taxon>Actinopolyspora</taxon>
        <taxon>Actinopolyspora alba group</taxon>
    </lineage>
</organism>
<dbReference type="SMART" id="SM00855">
    <property type="entry name" value="PGAM"/>
    <property type="match status" value="1"/>
</dbReference>
<dbReference type="CDD" id="cd03673">
    <property type="entry name" value="NUDIX_Ap6A_hydrolase"/>
    <property type="match status" value="1"/>
</dbReference>
<dbReference type="InterPro" id="IPR015797">
    <property type="entry name" value="NUDIX_hydrolase-like_dom_sf"/>
</dbReference>
<name>A0A1I2B3Z6_9ACTN</name>
<feature type="region of interest" description="Disordered" evidence="6">
    <location>
        <begin position="1"/>
        <end position="27"/>
    </location>
</feature>
<dbReference type="Pfam" id="PF00300">
    <property type="entry name" value="His_Phos_1"/>
    <property type="match status" value="1"/>
</dbReference>
<dbReference type="InterPro" id="IPR029033">
    <property type="entry name" value="His_PPase_superfam"/>
</dbReference>
<dbReference type="PANTHER" id="PTHR43222">
    <property type="entry name" value="NUDIX HYDROLASE 23"/>
    <property type="match status" value="1"/>
</dbReference>
<dbReference type="GO" id="GO:0016787">
    <property type="term" value="F:hydrolase activity"/>
    <property type="evidence" value="ECO:0007669"/>
    <property type="project" value="UniProtKB-KW"/>
</dbReference>
<comment type="similarity">
    <text evidence="2 5">Belongs to the Nudix hydrolase family.</text>
</comment>
<dbReference type="SUPFAM" id="SSF53254">
    <property type="entry name" value="Phosphoglycerate mutase-like"/>
    <property type="match status" value="1"/>
</dbReference>
<evidence type="ECO:0000256" key="3">
    <source>
        <dbReference type="ARBA" id="ARBA00022801"/>
    </source>
</evidence>
<dbReference type="PROSITE" id="PS00893">
    <property type="entry name" value="NUDIX_BOX"/>
    <property type="match status" value="1"/>
</dbReference>
<keyword evidence="4" id="KW-0460">Magnesium</keyword>
<dbReference type="InterPro" id="IPR013078">
    <property type="entry name" value="His_Pase_superF_clade-1"/>
</dbReference>
<dbReference type="PANTHER" id="PTHR43222:SF9">
    <property type="entry name" value="8-OXO-(D)GTP PHOSPHATASE"/>
    <property type="match status" value="1"/>
</dbReference>
<proteinExistence type="inferred from homology"/>
<feature type="domain" description="Nudix hydrolase" evidence="7">
    <location>
        <begin position="30"/>
        <end position="161"/>
    </location>
</feature>
<dbReference type="InterPro" id="IPR020084">
    <property type="entry name" value="NUDIX_hydrolase_CS"/>
</dbReference>
<sequence length="345" mass="37516">MSDTEPASEIDPPATSKSAPIHGDPAVQRPTIMAAGAVLWRPGSTEDMEIAVVHRPRYGDWSLPKGKLDPGETIPQAAAREITEETGLNCVLSRHLRRIRYEVPHGRDGRASKSVDYFAARALPGEFVANEEVDELRWVPAARAHEWLTYADDHDVVDSFLSLPTTMSTVLLVRHAEAGKRTEFHGDDNLRPLSEAGWRQRNQLHNLLSLFGPERVHSAPRLRCEQTVDSVAESLRTNIESEPALSEEAYRADPEAGRRRLLRIAAEPGTAVVCSQGGVIPDLVGSLARSDGLSLGEINSRKASVWVLSFLTTTHSGDGDSGDGSRPAPLLAAADYFSAPTPENA</sequence>
<accession>A0A1I2B3Z6</accession>
<evidence type="ECO:0000259" key="7">
    <source>
        <dbReference type="PROSITE" id="PS51462"/>
    </source>
</evidence>
<dbReference type="Pfam" id="PF00293">
    <property type="entry name" value="NUDIX"/>
    <property type="match status" value="1"/>
</dbReference>
<comment type="cofactor">
    <cofactor evidence="1">
        <name>Mg(2+)</name>
        <dbReference type="ChEBI" id="CHEBI:18420"/>
    </cofactor>
</comment>
<keyword evidence="3 5" id="KW-0378">Hydrolase</keyword>
<evidence type="ECO:0000256" key="4">
    <source>
        <dbReference type="ARBA" id="ARBA00022842"/>
    </source>
</evidence>
<dbReference type="Gene3D" id="3.40.50.1240">
    <property type="entry name" value="Phosphoglycerate mutase-like"/>
    <property type="match status" value="1"/>
</dbReference>
<dbReference type="Proteomes" id="UP000198716">
    <property type="component" value="Unassembled WGS sequence"/>
</dbReference>
<reference evidence="9" key="1">
    <citation type="submission" date="2016-10" db="EMBL/GenBank/DDBJ databases">
        <authorList>
            <person name="Varghese N."/>
            <person name="Submissions S."/>
        </authorList>
    </citation>
    <scope>NUCLEOTIDE SEQUENCE [LARGE SCALE GENOMIC DNA]</scope>
    <source>
        <strain evidence="9">DSM 45004</strain>
    </source>
</reference>
<evidence type="ECO:0000313" key="9">
    <source>
        <dbReference type="Proteomes" id="UP000198716"/>
    </source>
</evidence>
<evidence type="ECO:0000313" key="8">
    <source>
        <dbReference type="EMBL" id="SFE50894.1"/>
    </source>
</evidence>
<dbReference type="CDD" id="cd07067">
    <property type="entry name" value="HP_PGM_like"/>
    <property type="match status" value="1"/>
</dbReference>
<evidence type="ECO:0000256" key="5">
    <source>
        <dbReference type="RuleBase" id="RU003476"/>
    </source>
</evidence>
<dbReference type="InterPro" id="IPR020476">
    <property type="entry name" value="Nudix_hydrolase"/>
</dbReference>
<dbReference type="InterPro" id="IPR000086">
    <property type="entry name" value="NUDIX_hydrolase_dom"/>
</dbReference>